<dbReference type="OrthoDB" id="6477274at2"/>
<sequence length="272" mass="31627">MNREVNIAKKLSIAGLIEARDQSIRNYQEMITAYKRAGAFHKQFASYALGLDIDRKHVWFDEKFDVSLNEEIRKSVDRNAWNYLGEKAGLFDLMDASAREEFEKQLTKDVPVFCESNVMATFDRLEQEKEIIFNRGVIKVFKELDRTYINNDSFRVGKLAIFQGNYMGRTGTKIKDIERILHILDGKSPPDHAHSVESKIRCFYLPSESAGIIAEDSYLRIYRYKNGNFHVTFKRMDLLDKVNRIISNAFGESNRMGDRTKSKRWKRSSPQG</sequence>
<keyword evidence="4" id="KW-1185">Reference proteome</keyword>
<reference evidence="3" key="1">
    <citation type="journal article" date="2019" name="PLoS Negl. Trop. Dis.">
        <title>Revisiting the worldwide diversity of Leptospira species in the environment.</title>
        <authorList>
            <person name="Vincent A.T."/>
            <person name="Schiettekatte O."/>
            <person name="Bourhy P."/>
            <person name="Veyrier F.J."/>
            <person name="Picardeau M."/>
        </authorList>
    </citation>
    <scope>NUCLEOTIDE SEQUENCE [LARGE SCALE GENOMIC DNA]</scope>
    <source>
        <strain evidence="3">201800301</strain>
    </source>
</reference>
<dbReference type="RefSeq" id="WP_135776000.1">
    <property type="nucleotide sequence ID" value="NZ_RQEY01000024.1"/>
</dbReference>
<dbReference type="Pfam" id="PF13708">
    <property type="entry name" value="DUF4942"/>
    <property type="match status" value="1"/>
</dbReference>
<dbReference type="EMBL" id="RQEY01000024">
    <property type="protein sequence ID" value="TGK36263.1"/>
    <property type="molecule type" value="Genomic_DNA"/>
</dbReference>
<dbReference type="InterPro" id="IPR031339">
    <property type="entry name" value="DUF4942"/>
</dbReference>
<protein>
    <submittedName>
        <fullName evidence="3">DUF4942 domain-containing protein</fullName>
    </submittedName>
</protein>
<feature type="compositionally biased region" description="Basic residues" evidence="1">
    <location>
        <begin position="261"/>
        <end position="272"/>
    </location>
</feature>
<organism evidence="3 4">
    <name type="scientific">Leptospira andrefontaineae</name>
    <dbReference type="NCBI Taxonomy" id="2484976"/>
    <lineage>
        <taxon>Bacteria</taxon>
        <taxon>Pseudomonadati</taxon>
        <taxon>Spirochaetota</taxon>
        <taxon>Spirochaetia</taxon>
        <taxon>Leptospirales</taxon>
        <taxon>Leptospiraceae</taxon>
        <taxon>Leptospira</taxon>
    </lineage>
</organism>
<feature type="region of interest" description="Disordered" evidence="1">
    <location>
        <begin position="253"/>
        <end position="272"/>
    </location>
</feature>
<dbReference type="AlphaFoldDB" id="A0A4R9GYL5"/>
<evidence type="ECO:0000313" key="3">
    <source>
        <dbReference type="EMBL" id="TGK36263.1"/>
    </source>
</evidence>
<name>A0A4R9GYL5_9LEPT</name>
<feature type="domain" description="DUF4942" evidence="2">
    <location>
        <begin position="74"/>
        <end position="251"/>
    </location>
</feature>
<accession>A0A4R9GYL5</accession>
<gene>
    <name evidence="3" type="ORF">EHO65_18355</name>
</gene>
<evidence type="ECO:0000313" key="4">
    <source>
        <dbReference type="Proteomes" id="UP000298097"/>
    </source>
</evidence>
<evidence type="ECO:0000259" key="2">
    <source>
        <dbReference type="Pfam" id="PF13708"/>
    </source>
</evidence>
<comment type="caution">
    <text evidence="3">The sequence shown here is derived from an EMBL/GenBank/DDBJ whole genome shotgun (WGS) entry which is preliminary data.</text>
</comment>
<dbReference type="Proteomes" id="UP000298097">
    <property type="component" value="Unassembled WGS sequence"/>
</dbReference>
<proteinExistence type="predicted"/>
<evidence type="ECO:0000256" key="1">
    <source>
        <dbReference type="SAM" id="MobiDB-lite"/>
    </source>
</evidence>